<evidence type="ECO:0000313" key="2">
    <source>
        <dbReference type="Proteomes" id="UP001232245"/>
    </source>
</evidence>
<proteinExistence type="predicted"/>
<evidence type="ECO:0008006" key="3">
    <source>
        <dbReference type="Google" id="ProtNLM"/>
    </source>
</evidence>
<accession>A0ABT9Z2S8</accession>
<gene>
    <name evidence="1" type="ORF">J2S02_002609</name>
</gene>
<evidence type="ECO:0000313" key="1">
    <source>
        <dbReference type="EMBL" id="MDQ0226264.1"/>
    </source>
</evidence>
<organism evidence="1 2">
    <name type="scientific">Metabacillus niabensis</name>
    <dbReference type="NCBI Taxonomy" id="324854"/>
    <lineage>
        <taxon>Bacteria</taxon>
        <taxon>Bacillati</taxon>
        <taxon>Bacillota</taxon>
        <taxon>Bacilli</taxon>
        <taxon>Bacillales</taxon>
        <taxon>Bacillaceae</taxon>
        <taxon>Metabacillus</taxon>
    </lineage>
</organism>
<reference evidence="1 2" key="1">
    <citation type="submission" date="2023-07" db="EMBL/GenBank/DDBJ databases">
        <title>Genomic Encyclopedia of Type Strains, Phase IV (KMG-IV): sequencing the most valuable type-strain genomes for metagenomic binning, comparative biology and taxonomic classification.</title>
        <authorList>
            <person name="Goeker M."/>
        </authorList>
    </citation>
    <scope>NUCLEOTIDE SEQUENCE [LARGE SCALE GENOMIC DNA]</scope>
    <source>
        <strain evidence="1 2">DSM 17723</strain>
    </source>
</reference>
<comment type="caution">
    <text evidence="1">The sequence shown here is derived from an EMBL/GenBank/DDBJ whole genome shotgun (WGS) entry which is preliminary data.</text>
</comment>
<dbReference type="RefSeq" id="WP_174881447.1">
    <property type="nucleotide sequence ID" value="NZ_CADEPK010000355.1"/>
</dbReference>
<name>A0ABT9Z2S8_9BACI</name>
<dbReference type="Proteomes" id="UP001232245">
    <property type="component" value="Unassembled WGS sequence"/>
</dbReference>
<dbReference type="InterPro" id="IPR028994">
    <property type="entry name" value="Integrin_alpha_N"/>
</dbReference>
<dbReference type="SUPFAM" id="SSF69318">
    <property type="entry name" value="Integrin alpha N-terminal domain"/>
    <property type="match status" value="1"/>
</dbReference>
<sequence>MKEQRWLTCYPNNWYIAGRNSFYDAGKSMENVARDPFTYQDSRWQGTYRRQMNTILAQKIGDVDGDGVGDHVILSGRKTPDSPYLQDLTLVVQNGRTQKQTQIPLQHNQGYNPTLFLGDFTGDRAEDILVISDTGGSGGTIYAELFMYHRGQYKEIFHDEQFNKRFKYNVAYQDHYKVNVTSLELKEKYILDLQYKGTEYLNEIYTNQGKLKKPINGWVNPLSGLYPIDFNRDGIYELLAYQRIAGQYNADSLGFIQTTLAWKGQRFDPTRQDIAIVGGEL</sequence>
<keyword evidence="2" id="KW-1185">Reference proteome</keyword>
<protein>
    <recommendedName>
        <fullName evidence="3">VCBS repeat-containing protein</fullName>
    </recommendedName>
</protein>
<dbReference type="EMBL" id="JAUSTZ010000004">
    <property type="protein sequence ID" value="MDQ0226264.1"/>
    <property type="molecule type" value="Genomic_DNA"/>
</dbReference>